<feature type="signal peptide" evidence="2">
    <location>
        <begin position="1"/>
        <end position="19"/>
    </location>
</feature>
<feature type="chain" id="PRO_5003259949" evidence="2">
    <location>
        <begin position="20"/>
        <end position="257"/>
    </location>
</feature>
<reference evidence="3" key="2">
    <citation type="submission" date="2011-02" db="EMBL/GenBank/DDBJ databases">
        <authorList>
            <person name="MacLean D."/>
        </authorList>
    </citation>
    <scope>NUCLEOTIDE SEQUENCE</scope>
</reference>
<feature type="compositionally biased region" description="Pro residues" evidence="1">
    <location>
        <begin position="52"/>
        <end position="67"/>
    </location>
</feature>
<evidence type="ECO:0000256" key="1">
    <source>
        <dbReference type="SAM" id="MobiDB-lite"/>
    </source>
</evidence>
<protein>
    <submittedName>
        <fullName evidence="3">AlNc14C303G10412 protein</fullName>
    </submittedName>
</protein>
<organism evidence="3">
    <name type="scientific">Albugo laibachii Nc14</name>
    <dbReference type="NCBI Taxonomy" id="890382"/>
    <lineage>
        <taxon>Eukaryota</taxon>
        <taxon>Sar</taxon>
        <taxon>Stramenopiles</taxon>
        <taxon>Oomycota</taxon>
        <taxon>Peronosporomycetes</taxon>
        <taxon>Albuginales</taxon>
        <taxon>Albuginaceae</taxon>
        <taxon>Albugo</taxon>
    </lineage>
</organism>
<proteinExistence type="predicted"/>
<reference evidence="3" key="1">
    <citation type="journal article" date="2011" name="PLoS Biol.">
        <title>Gene gain and loss during evolution of obligate parasitism in the white rust pathogen of Arabidopsis thaliana.</title>
        <authorList>
            <person name="Kemen E."/>
            <person name="Gardiner A."/>
            <person name="Schultz-Larsen T."/>
            <person name="Kemen A.C."/>
            <person name="Balmuth A.L."/>
            <person name="Robert-Seilaniantz A."/>
            <person name="Bailey K."/>
            <person name="Holub E."/>
            <person name="Studholme D.J."/>
            <person name="Maclean D."/>
            <person name="Jones J.D."/>
        </authorList>
    </citation>
    <scope>NUCLEOTIDE SEQUENCE</scope>
</reference>
<accession>F0WVS5</accession>
<sequence length="257" mass="26971">MVSAKNLVAGLFLLAGSNANNAIRFLEETYALSQASEMAKPAPMSPALIPSQNPPRSIPRQSPPPQGMTPTSPSVLPPQGMTPTSPSVLPAQGMTPTSPSTPGGPSPTPPAQGMTPGTPGVAQMVCPDFHLPINVFVGQLWSVCQKGDVVSCRGQFSTLVLIIQPLLSIDVGPDLHRGIFLYLALFPGSTASPKDVLALIELRLGEYETALGWYRYLTDDLPSLGVGINIGSLINVDIGLGLRINLGVALLMLFACH</sequence>
<name>F0WVS5_9STRA</name>
<gene>
    <name evidence="3" type="primary">AlNc14C303G10412</name>
    <name evidence="3" type="ORF">ALNC14_116650</name>
</gene>
<dbReference type="EMBL" id="FR824348">
    <property type="protein sequence ID" value="CCA25521.1"/>
    <property type="molecule type" value="Genomic_DNA"/>
</dbReference>
<keyword evidence="2" id="KW-0732">Signal</keyword>
<evidence type="ECO:0000256" key="2">
    <source>
        <dbReference type="SAM" id="SignalP"/>
    </source>
</evidence>
<evidence type="ECO:0000313" key="3">
    <source>
        <dbReference type="EMBL" id="CCA25521.1"/>
    </source>
</evidence>
<feature type="region of interest" description="Disordered" evidence="1">
    <location>
        <begin position="40"/>
        <end position="119"/>
    </location>
</feature>
<dbReference type="AlphaFoldDB" id="F0WVS5"/>
<dbReference type="HOGENOM" id="CLU_1083457_0_0_1"/>